<keyword evidence="2" id="KW-1185">Reference proteome</keyword>
<sequence length="1106" mass="121020">MGRAHLVKLNWLSCLPPSPSHLLSLTISPHSSTPALLRSSFSAPRSLSTKRSSAIQASMDASVSSSPKDLPVGLDAKTEEEYASLSSLLQEFTSIPNIDKAWTFKSNTGIGSQAMFSISQANLLANKRRKYALSANISKGSGNSVNFQWSPFPVEMTGVSTVVPSPSGSKLLVVRNPENESPTRFEIWNQGHVEKEFNIPQSVHGSVYCDGWFEGISWNSNETLLAYVAEEASTSKPTFNDSGYKKGGSADKDCGSWKGQGEWEEDWGETYAGKRQPALFLIDINSGQVQPVKGISKSLSVGQVVWAPSTQGLHQYLVFVGWSSNPRKLGIKYCYNRPCALYAVRAPVCASEANDLEIKESPNEDSPVLNLTQSRSSAFFPSFSPDGRFLVFLSGRSSVDSGAHSATDSLHRIDWPVNGHLSSLKIIDVIPIVQSAEDGCFPGLYCSNFIPNPWLSDGCTMIVSSAWGSIQVILSVNVLSGDVSRISPTDSNFSWNLLTLDGDSIIAVFSSPVDVPQIRYGYLVDKEIKNAAWDWSDVSSPIFGCSAKVNFLLSCRQFTILKIPVKDVSECRTKGASKPFEAIFVSNQSKKNDVCDPLIVVLHGGPHSVSLSGFAKSYAFLSSLGYSLLIVNYRGSLGFGEEALQSLPGKVGSQDVNDVITAINHVIDTGVASPSKIAVIGGSHGGFLTTHLIGQAPDKFVAAAARNPVCNLASMVGITDIPDWCYVESYGVEGKTKFTEAPSAEDLALFHSKSPISHISKVKTPTIFVLGAQDLRVPFSNGLQLPHTSDAEDLVPEMDEKGLEIDGYTQSALTRMYIEAGMREFSWLWFRRFHLTGNMSFECYSAIIDAHGKHCHIVDADCPRVNWKWLEELYNEMIGLDVKPDVVVYGVLINAFADAESVEEALGYKRLGRFEEAIQIAKQTRELGLLTDLLCYSNVLGLSALDGRWKEALGTFKEMVEASSQPDDYMFNSLGIALVKCGISKKAVDKLEATKKNDYQNGLQAWMLGLSTVADDQQKRRVKCTVFNLSSMTPLWSEFLQVSACDLLWLLTQLTLPPSEMSFPARIALAIISKQLLAIHDHDQQLLLLTKLKTKQHHDSYQQTSA</sequence>
<evidence type="ECO:0000313" key="2">
    <source>
        <dbReference type="Proteomes" id="UP000309997"/>
    </source>
</evidence>
<proteinExistence type="predicted"/>
<accession>A0ACC4BV34</accession>
<dbReference type="EMBL" id="RCHU02000008">
    <property type="protein sequence ID" value="KAL3582509.1"/>
    <property type="molecule type" value="Genomic_DNA"/>
</dbReference>
<name>A0ACC4BV34_POPAL</name>
<gene>
    <name evidence="1" type="ORF">D5086_016841</name>
</gene>
<organism evidence="1 2">
    <name type="scientific">Populus alba</name>
    <name type="common">White poplar</name>
    <dbReference type="NCBI Taxonomy" id="43335"/>
    <lineage>
        <taxon>Eukaryota</taxon>
        <taxon>Viridiplantae</taxon>
        <taxon>Streptophyta</taxon>
        <taxon>Embryophyta</taxon>
        <taxon>Tracheophyta</taxon>
        <taxon>Spermatophyta</taxon>
        <taxon>Magnoliopsida</taxon>
        <taxon>eudicotyledons</taxon>
        <taxon>Gunneridae</taxon>
        <taxon>Pentapetalae</taxon>
        <taxon>rosids</taxon>
        <taxon>fabids</taxon>
        <taxon>Malpighiales</taxon>
        <taxon>Salicaceae</taxon>
        <taxon>Saliceae</taxon>
        <taxon>Populus</taxon>
    </lineage>
</organism>
<dbReference type="Proteomes" id="UP000309997">
    <property type="component" value="Unassembled WGS sequence"/>
</dbReference>
<evidence type="ECO:0000313" key="1">
    <source>
        <dbReference type="EMBL" id="KAL3582509.1"/>
    </source>
</evidence>
<comment type="caution">
    <text evidence="1">The sequence shown here is derived from an EMBL/GenBank/DDBJ whole genome shotgun (WGS) entry which is preliminary data.</text>
</comment>
<reference evidence="1 2" key="1">
    <citation type="journal article" date="2024" name="Plant Biotechnol. J.">
        <title>Genome and CRISPR/Cas9 system of a widespread forest tree (Populus alba) in the world.</title>
        <authorList>
            <person name="Liu Y.J."/>
            <person name="Jiang P.F."/>
            <person name="Han X.M."/>
            <person name="Li X.Y."/>
            <person name="Wang H.M."/>
            <person name="Wang Y.J."/>
            <person name="Wang X.X."/>
            <person name="Zeng Q.Y."/>
        </authorList>
    </citation>
    <scope>NUCLEOTIDE SEQUENCE [LARGE SCALE GENOMIC DNA]</scope>
    <source>
        <strain evidence="2">cv. PAL-ZL1</strain>
    </source>
</reference>
<protein>
    <submittedName>
        <fullName evidence="1">Uncharacterized protein</fullName>
    </submittedName>
</protein>